<accession>A0A7H1BGY5</accession>
<dbReference type="CDD" id="cd01293">
    <property type="entry name" value="Bact_CD"/>
    <property type="match status" value="1"/>
</dbReference>
<reference evidence="2 3" key="1">
    <citation type="submission" date="2020-09" db="EMBL/GenBank/DDBJ databases">
        <title>A novel species.</title>
        <authorList>
            <person name="Gao J."/>
        </authorList>
    </citation>
    <scope>NUCLEOTIDE SEQUENCE [LARGE SCALE GENOMIC DNA]</scope>
    <source>
        <strain evidence="2 3">CRXT-Y-14</strain>
    </source>
</reference>
<dbReference type="SUPFAM" id="SSF51338">
    <property type="entry name" value="Composite domain of metallo-dependent hydrolases"/>
    <property type="match status" value="1"/>
</dbReference>
<dbReference type="InterPro" id="IPR011059">
    <property type="entry name" value="Metal-dep_hydrolase_composite"/>
</dbReference>
<proteinExistence type="predicted"/>
<dbReference type="Proteomes" id="UP000516428">
    <property type="component" value="Chromosome"/>
</dbReference>
<name>A0A7H1BGY5_9ACTN</name>
<dbReference type="EMBL" id="CP061281">
    <property type="protein sequence ID" value="QNS07990.1"/>
    <property type="molecule type" value="Genomic_DNA"/>
</dbReference>
<dbReference type="PANTHER" id="PTHR32027">
    <property type="entry name" value="CYTOSINE DEAMINASE"/>
    <property type="match status" value="1"/>
</dbReference>
<dbReference type="PANTHER" id="PTHR32027:SF9">
    <property type="entry name" value="BLL3847 PROTEIN"/>
    <property type="match status" value="1"/>
</dbReference>
<sequence>MERYHHLRIEGVRPLGETARDLVIHNGRFVRDTTADVIEEVLDGGGMLALPAPVDAHIHPDKTTWGGPWLSREPTESLAGLIAYDASVRADMAPVAERAGALLDHAIAHGTRAMRAHADVAPQYGLDNVRGLRAAADARAHLLDVQIVAFPQLGVLTAPGTDVLLEKALDEGADLVGGLDPVGVDGDRDGQLDLLFGLAERRGVELDIHLHDGGASGLDQITEIARRTTALGLAGRVTVSHAFALAELEGPELTAMADLLAGAGVAVTTCALGADPVVPHAALTRAGARVAVGSDGVCDPWSPFGNAEMLDRAHLLAYRTDARTDDELAACYRLVADQGADLLGLDRVGFRPGEPADLVLVDAPSVAEAIVRRTAPSVVVRAGRVIARNGTLLPGGPA</sequence>
<dbReference type="GO" id="GO:0016814">
    <property type="term" value="F:hydrolase activity, acting on carbon-nitrogen (but not peptide) bonds, in cyclic amidines"/>
    <property type="evidence" value="ECO:0007669"/>
    <property type="project" value="TreeGrafter"/>
</dbReference>
<protein>
    <submittedName>
        <fullName evidence="2">Amidohydrolase family protein</fullName>
    </submittedName>
</protein>
<gene>
    <name evidence="2" type="ORF">IAG42_33190</name>
</gene>
<dbReference type="KEGG" id="sxn:IAG42_33190"/>
<dbReference type="RefSeq" id="WP_188340651.1">
    <property type="nucleotide sequence ID" value="NZ_CP061281.1"/>
</dbReference>
<evidence type="ECO:0000313" key="3">
    <source>
        <dbReference type="Proteomes" id="UP000516428"/>
    </source>
</evidence>
<dbReference type="Gene3D" id="3.20.20.140">
    <property type="entry name" value="Metal-dependent hydrolases"/>
    <property type="match status" value="1"/>
</dbReference>
<keyword evidence="3" id="KW-1185">Reference proteome</keyword>
<dbReference type="InterPro" id="IPR013108">
    <property type="entry name" value="Amidohydro_3"/>
</dbReference>
<dbReference type="InterPro" id="IPR032466">
    <property type="entry name" value="Metal_Hydrolase"/>
</dbReference>
<dbReference type="Gene3D" id="2.30.40.10">
    <property type="entry name" value="Urease, subunit C, domain 1"/>
    <property type="match status" value="1"/>
</dbReference>
<organism evidence="2 3">
    <name type="scientific">Streptomyces xanthii</name>
    <dbReference type="NCBI Taxonomy" id="2768069"/>
    <lineage>
        <taxon>Bacteria</taxon>
        <taxon>Bacillati</taxon>
        <taxon>Actinomycetota</taxon>
        <taxon>Actinomycetes</taxon>
        <taxon>Kitasatosporales</taxon>
        <taxon>Streptomycetaceae</taxon>
        <taxon>Streptomyces</taxon>
    </lineage>
</organism>
<dbReference type="AlphaFoldDB" id="A0A7H1BGY5"/>
<evidence type="ECO:0000259" key="1">
    <source>
        <dbReference type="Pfam" id="PF07969"/>
    </source>
</evidence>
<dbReference type="SUPFAM" id="SSF51556">
    <property type="entry name" value="Metallo-dependent hydrolases"/>
    <property type="match status" value="1"/>
</dbReference>
<feature type="domain" description="Amidohydrolase 3" evidence="1">
    <location>
        <begin position="40"/>
        <end position="386"/>
    </location>
</feature>
<dbReference type="Pfam" id="PF07969">
    <property type="entry name" value="Amidohydro_3"/>
    <property type="match status" value="1"/>
</dbReference>
<keyword evidence="2" id="KW-0378">Hydrolase</keyword>
<dbReference type="InterPro" id="IPR052349">
    <property type="entry name" value="Metallo-hydrolase_Enzymes"/>
</dbReference>
<dbReference type="NCBIfam" id="NF004636">
    <property type="entry name" value="PRK05985.1"/>
    <property type="match status" value="1"/>
</dbReference>
<evidence type="ECO:0000313" key="2">
    <source>
        <dbReference type="EMBL" id="QNS07990.1"/>
    </source>
</evidence>